<feature type="compositionally biased region" description="Polar residues" evidence="29">
    <location>
        <begin position="1022"/>
        <end position="1031"/>
    </location>
</feature>
<feature type="transmembrane region" description="Helical" evidence="30">
    <location>
        <begin position="465"/>
        <end position="484"/>
    </location>
</feature>
<dbReference type="Pfam" id="PF00628">
    <property type="entry name" value="PHD"/>
    <property type="match status" value="1"/>
</dbReference>
<dbReference type="InterPro" id="IPR013083">
    <property type="entry name" value="Znf_RING/FYVE/PHD"/>
</dbReference>
<dbReference type="GO" id="GO:0008270">
    <property type="term" value="F:zinc ion binding"/>
    <property type="evidence" value="ECO:0007669"/>
    <property type="project" value="UniProtKB-KW"/>
</dbReference>
<evidence type="ECO:0000256" key="21">
    <source>
        <dbReference type="ARBA" id="ARBA00023136"/>
    </source>
</evidence>
<feature type="region of interest" description="Disordered" evidence="29">
    <location>
        <begin position="1011"/>
        <end position="1053"/>
    </location>
</feature>
<keyword evidence="14 28" id="KW-0862">Zinc</keyword>
<dbReference type="InterPro" id="IPR001965">
    <property type="entry name" value="Znf_PHD"/>
</dbReference>
<evidence type="ECO:0000259" key="34">
    <source>
        <dbReference type="PROSITE" id="PS51015"/>
    </source>
</evidence>
<keyword evidence="16" id="KW-0112">Calmodulin-binding</keyword>
<accession>A0A6A5EU56</accession>
<dbReference type="FunFam" id="2.30.30.140:FF:000068">
    <property type="entry name" value="E3 ubiquitin-protein ligase UHRF1 isoform 1"/>
    <property type="match status" value="1"/>
</dbReference>
<evidence type="ECO:0000256" key="19">
    <source>
        <dbReference type="ARBA" id="ARBA00023065"/>
    </source>
</evidence>
<dbReference type="EMBL" id="VHII01000009">
    <property type="protein sequence ID" value="KAF1385566.1"/>
    <property type="molecule type" value="Genomic_DNA"/>
</dbReference>
<evidence type="ECO:0000256" key="30">
    <source>
        <dbReference type="SAM" id="Phobius"/>
    </source>
</evidence>
<name>A0A6A5EU56_PERFL</name>
<evidence type="ECO:0000256" key="3">
    <source>
        <dbReference type="ARBA" id="ARBA00004216"/>
    </source>
</evidence>
<dbReference type="GO" id="GO:0006950">
    <property type="term" value="P:response to stress"/>
    <property type="evidence" value="ECO:0007669"/>
    <property type="project" value="UniProtKB-ARBA"/>
</dbReference>
<evidence type="ECO:0000256" key="27">
    <source>
        <dbReference type="PROSITE-ProRule" id="PRU00358"/>
    </source>
</evidence>
<dbReference type="CDD" id="cd20457">
    <property type="entry name" value="Tudor_UHRF1_rpt2"/>
    <property type="match status" value="1"/>
</dbReference>
<keyword evidence="19" id="KW-0406">Ion transport</keyword>
<dbReference type="InterPro" id="IPR001841">
    <property type="entry name" value="Znf_RING"/>
</dbReference>
<feature type="compositionally biased region" description="Low complexity" evidence="29">
    <location>
        <begin position="328"/>
        <end position="350"/>
    </location>
</feature>
<dbReference type="PANTHER" id="PTHR14140:SF2">
    <property type="entry name" value="E3 UBIQUITIN-PROTEIN LIGASE UHRF1"/>
    <property type="match status" value="1"/>
</dbReference>
<evidence type="ECO:0000256" key="6">
    <source>
        <dbReference type="ARBA" id="ARBA00022491"/>
    </source>
</evidence>
<dbReference type="FunFam" id="2.30.30.1150:FF:000001">
    <property type="entry name" value="E3 ubiquitin-protein ligase UHRF2 isoform X1"/>
    <property type="match status" value="1"/>
</dbReference>
<feature type="region of interest" description="Disordered" evidence="29">
    <location>
        <begin position="424"/>
        <end position="447"/>
    </location>
</feature>
<dbReference type="Gene3D" id="3.10.20.90">
    <property type="entry name" value="Phosphatidylinositol 3-kinase Catalytic Subunit, Chain A, domain 1"/>
    <property type="match status" value="1"/>
</dbReference>
<keyword evidence="22" id="KW-0804">Transcription</keyword>
<proteinExistence type="predicted"/>
<dbReference type="GO" id="GO:0003677">
    <property type="term" value="F:DNA binding"/>
    <property type="evidence" value="ECO:0007669"/>
    <property type="project" value="UniProtKB-KW"/>
</dbReference>
<dbReference type="Pfam" id="PF07885">
    <property type="entry name" value="Ion_trans_2"/>
    <property type="match status" value="1"/>
</dbReference>
<dbReference type="FunFam" id="1.10.287.70:FF:000022">
    <property type="entry name" value="Small conductance calcium-activated potassium channel, isoform O"/>
    <property type="match status" value="1"/>
</dbReference>
<feature type="region of interest" description="Disordered" evidence="29">
    <location>
        <begin position="1216"/>
        <end position="1243"/>
    </location>
</feature>
<dbReference type="InterPro" id="IPR013099">
    <property type="entry name" value="K_chnl_dom"/>
</dbReference>
<dbReference type="PROSITE" id="PS51015">
    <property type="entry name" value="YDG"/>
    <property type="match status" value="1"/>
</dbReference>
<evidence type="ECO:0000256" key="29">
    <source>
        <dbReference type="SAM" id="MobiDB-lite"/>
    </source>
</evidence>
<feature type="compositionally biased region" description="Polar residues" evidence="29">
    <location>
        <begin position="55"/>
        <end position="71"/>
    </location>
</feature>
<keyword evidence="5" id="KW-0813">Transport</keyword>
<dbReference type="GO" id="GO:0016567">
    <property type="term" value="P:protein ubiquitination"/>
    <property type="evidence" value="ECO:0007669"/>
    <property type="project" value="UniProtKB-UniRule"/>
</dbReference>
<keyword evidence="21 30" id="KW-0472">Membrane</keyword>
<dbReference type="PROSITE" id="PS00518">
    <property type="entry name" value="ZF_RING_1"/>
    <property type="match status" value="1"/>
</dbReference>
<comment type="pathway">
    <text evidence="4 28">Protein modification; protein ubiquitination.</text>
</comment>
<dbReference type="InterPro" id="IPR000626">
    <property type="entry name" value="Ubiquitin-like_dom"/>
</dbReference>
<evidence type="ECO:0000256" key="5">
    <source>
        <dbReference type="ARBA" id="ARBA00022448"/>
    </source>
</evidence>
<dbReference type="SMART" id="SM00466">
    <property type="entry name" value="SRA"/>
    <property type="match status" value="1"/>
</dbReference>
<dbReference type="InterPro" id="IPR003105">
    <property type="entry name" value="SRA_YDG"/>
</dbReference>
<keyword evidence="9 30" id="KW-0812">Transmembrane</keyword>
<evidence type="ECO:0000256" key="2">
    <source>
        <dbReference type="ARBA" id="ARBA00004141"/>
    </source>
</evidence>
<keyword evidence="10 28" id="KW-0479">Metal-binding</keyword>
<comment type="subcellular location">
    <subcellularLocation>
        <location evidence="3">Cytoplasm</location>
        <location evidence="3">Myofibril</location>
        <location evidence="3">Sarcomere</location>
        <location evidence="3">Z line</location>
    </subcellularLocation>
    <subcellularLocation>
        <location evidence="2">Membrane</location>
        <topology evidence="2">Multi-pass membrane protein</topology>
    </subcellularLocation>
    <subcellularLocation>
        <location evidence="27 28">Nucleus</location>
    </subcellularLocation>
</comment>
<gene>
    <name evidence="35" type="ORF">PFLUV_G00109090</name>
</gene>
<protein>
    <recommendedName>
        <fullName evidence="28">E3 ubiquitin-protein ligase UHRF</fullName>
        <ecNumber evidence="28">2.3.2.27</ecNumber>
    </recommendedName>
    <alternativeName>
        <fullName evidence="28">RING-type E3 ubiquitin transferase UHRF</fullName>
    </alternativeName>
    <alternativeName>
        <fullName evidence="28">Ubiquitin-like PHD and RING finger domain-containing protein</fullName>
    </alternativeName>
    <alternativeName>
        <fullName evidence="28">Ubiquitin-like-containing PHD and RING finger domains protein</fullName>
    </alternativeName>
</protein>
<keyword evidence="17 30" id="KW-1133">Transmembrane helix</keyword>
<feature type="transmembrane region" description="Helical" evidence="30">
    <location>
        <begin position="705"/>
        <end position="725"/>
    </location>
</feature>
<dbReference type="Gene3D" id="2.30.280.10">
    <property type="entry name" value="SRA-YDG"/>
    <property type="match status" value="1"/>
</dbReference>
<evidence type="ECO:0000256" key="7">
    <source>
        <dbReference type="ARBA" id="ARBA00022553"/>
    </source>
</evidence>
<dbReference type="Pfam" id="PF03530">
    <property type="entry name" value="SK_channel"/>
    <property type="match status" value="1"/>
</dbReference>
<dbReference type="SMART" id="SM00213">
    <property type="entry name" value="UBQ"/>
    <property type="match status" value="1"/>
</dbReference>
<evidence type="ECO:0000313" key="35">
    <source>
        <dbReference type="EMBL" id="KAF1385566.1"/>
    </source>
</evidence>
<dbReference type="CDD" id="cd15616">
    <property type="entry name" value="PHD_UHRF1"/>
    <property type="match status" value="1"/>
</dbReference>
<keyword evidence="8 28" id="KW-0808">Transferase</keyword>
<dbReference type="Proteomes" id="UP000465112">
    <property type="component" value="Chromosome 9"/>
</dbReference>
<dbReference type="PROSITE" id="PS50053">
    <property type="entry name" value="UBIQUITIN_2"/>
    <property type="match status" value="1"/>
</dbReference>
<evidence type="ECO:0000256" key="25">
    <source>
        <dbReference type="ARBA" id="ARBA00023306"/>
    </source>
</evidence>
<feature type="domain" description="PHD-type" evidence="31">
    <location>
        <begin position="1249"/>
        <end position="1300"/>
    </location>
</feature>
<evidence type="ECO:0000259" key="32">
    <source>
        <dbReference type="PROSITE" id="PS50053"/>
    </source>
</evidence>
<feature type="transmembrane region" description="Helical" evidence="30">
    <location>
        <begin position="573"/>
        <end position="599"/>
    </location>
</feature>
<dbReference type="InterPro" id="IPR011011">
    <property type="entry name" value="Znf_FYVE_PHD"/>
</dbReference>
<feature type="compositionally biased region" description="Low complexity" evidence="29">
    <location>
        <begin position="1574"/>
        <end position="1583"/>
    </location>
</feature>
<feature type="compositionally biased region" description="Basic and acidic residues" evidence="29">
    <location>
        <begin position="15"/>
        <end position="30"/>
    </location>
</feature>
<dbReference type="Gene3D" id="2.30.30.140">
    <property type="match status" value="1"/>
</dbReference>
<dbReference type="SMART" id="SM01053">
    <property type="entry name" value="CaMBD"/>
    <property type="match status" value="1"/>
</dbReference>
<dbReference type="Gene3D" id="2.30.30.1150">
    <property type="match status" value="1"/>
</dbReference>
<feature type="compositionally biased region" description="Polar residues" evidence="29">
    <location>
        <begin position="316"/>
        <end position="327"/>
    </location>
</feature>
<evidence type="ECO:0000256" key="11">
    <source>
        <dbReference type="ARBA" id="ARBA00022737"/>
    </source>
</evidence>
<keyword evidence="18" id="KW-0805">Transcription regulation</keyword>
<dbReference type="PRINTS" id="PR01451">
    <property type="entry name" value="SKCHANNEL"/>
</dbReference>
<evidence type="ECO:0000256" key="8">
    <source>
        <dbReference type="ARBA" id="ARBA00022679"/>
    </source>
</evidence>
<dbReference type="InterPro" id="IPR015947">
    <property type="entry name" value="PUA-like_sf"/>
</dbReference>
<dbReference type="SMART" id="SM00249">
    <property type="entry name" value="PHD"/>
    <property type="match status" value="1"/>
</dbReference>
<keyword evidence="36" id="KW-1185">Reference proteome</keyword>
<feature type="compositionally biased region" description="Polar residues" evidence="29">
    <location>
        <begin position="364"/>
        <end position="374"/>
    </location>
</feature>
<dbReference type="InterPro" id="IPR029071">
    <property type="entry name" value="Ubiquitin-like_domsf"/>
</dbReference>
<dbReference type="SUPFAM" id="SSF88697">
    <property type="entry name" value="PUA domain-like"/>
    <property type="match status" value="1"/>
</dbReference>
<dbReference type="GO" id="GO:0016286">
    <property type="term" value="F:small conductance calcium-activated potassium channel activity"/>
    <property type="evidence" value="ECO:0007669"/>
    <property type="project" value="InterPro"/>
</dbReference>
<evidence type="ECO:0000256" key="1">
    <source>
        <dbReference type="ARBA" id="ARBA00000900"/>
    </source>
</evidence>
<dbReference type="PANTHER" id="PTHR14140">
    <property type="entry name" value="E3 UBIQUITIN-PROTEIN LIGASE UHRF-RELATED"/>
    <property type="match status" value="1"/>
</dbReference>
<dbReference type="FunFam" id="3.10.20.90:FF:000143">
    <property type="entry name" value="E3 ubiquitin-protein ligase UHRF1 isoform 1"/>
    <property type="match status" value="1"/>
</dbReference>
<dbReference type="GO" id="GO:0044027">
    <property type="term" value="P:negative regulation of gene expression via chromosomal CpG island methylation"/>
    <property type="evidence" value="ECO:0007669"/>
    <property type="project" value="UniProtKB-ARBA"/>
</dbReference>
<dbReference type="GO" id="GO:0030018">
    <property type="term" value="C:Z disc"/>
    <property type="evidence" value="ECO:0007669"/>
    <property type="project" value="UniProtKB-SubCell"/>
</dbReference>
<dbReference type="GO" id="GO:0016020">
    <property type="term" value="C:membrane"/>
    <property type="evidence" value="ECO:0007669"/>
    <property type="project" value="UniProtKB-SubCell"/>
</dbReference>
<evidence type="ECO:0000313" key="36">
    <source>
        <dbReference type="Proteomes" id="UP000465112"/>
    </source>
</evidence>
<evidence type="ECO:0000256" key="18">
    <source>
        <dbReference type="ARBA" id="ARBA00023015"/>
    </source>
</evidence>
<dbReference type="Gene3D" id="3.30.40.10">
    <property type="entry name" value="Zinc/RING finger domain, C3HC4 (zinc finger)"/>
    <property type="match status" value="1"/>
</dbReference>
<dbReference type="InterPro" id="IPR047406">
    <property type="entry name" value="Ubl_UHRF1"/>
</dbReference>
<feature type="transmembrane region" description="Helical" evidence="30">
    <location>
        <begin position="496"/>
        <end position="521"/>
    </location>
</feature>
<dbReference type="PROSITE" id="PS50089">
    <property type="entry name" value="ZF_RING_2"/>
    <property type="match status" value="1"/>
</dbReference>
<dbReference type="InterPro" id="IPR004178">
    <property type="entry name" value="CaM-bd_dom"/>
</dbReference>
<dbReference type="InterPro" id="IPR036122">
    <property type="entry name" value="CaM-bd_dom_sf"/>
</dbReference>
<keyword evidence="11" id="KW-0677">Repeat</keyword>
<evidence type="ECO:0000256" key="26">
    <source>
        <dbReference type="PROSITE-ProRule" id="PRU00175"/>
    </source>
</evidence>
<keyword evidence="24" id="KW-0407">Ion channel</keyword>
<dbReference type="Gene3D" id="1.10.287.70">
    <property type="match status" value="2"/>
</dbReference>
<evidence type="ECO:0000259" key="31">
    <source>
        <dbReference type="PROSITE" id="PS50016"/>
    </source>
</evidence>
<keyword evidence="13 28" id="KW-0833">Ubl conjugation pathway</keyword>
<keyword evidence="25" id="KW-0131">Cell cycle</keyword>
<dbReference type="FunFam" id="1.10.287.70:FF:000027">
    <property type="entry name" value="Small conductance calcium-activated potassium channel, isoform O"/>
    <property type="match status" value="1"/>
</dbReference>
<dbReference type="InterPro" id="IPR045134">
    <property type="entry name" value="UHRF1/2-like"/>
</dbReference>
<feature type="compositionally biased region" description="Basic and acidic residues" evidence="29">
    <location>
        <begin position="1032"/>
        <end position="1042"/>
    </location>
</feature>
<keyword evidence="6" id="KW-0678">Repressor</keyword>
<dbReference type="SMART" id="SM00184">
    <property type="entry name" value="RING"/>
    <property type="match status" value="2"/>
</dbReference>
<reference evidence="35 36" key="1">
    <citation type="submission" date="2019-06" db="EMBL/GenBank/DDBJ databases">
        <title>A chromosome-scale genome assembly of the European perch, Perca fluviatilis.</title>
        <authorList>
            <person name="Roques C."/>
            <person name="Zahm M."/>
            <person name="Cabau C."/>
            <person name="Klopp C."/>
            <person name="Bouchez O."/>
            <person name="Donnadieu C."/>
            <person name="Kuhl H."/>
            <person name="Gislard M."/>
            <person name="Guendouz S."/>
            <person name="Journot L."/>
            <person name="Haffray P."/>
            <person name="Bestin A."/>
            <person name="Morvezen R."/>
            <person name="Feron R."/>
            <person name="Wen M."/>
            <person name="Jouanno E."/>
            <person name="Herpin A."/>
            <person name="Schartl M."/>
            <person name="Postlethwait J."/>
            <person name="Schaerlinger B."/>
            <person name="Chardard D."/>
            <person name="Lecocq T."/>
            <person name="Poncet C."/>
            <person name="Jaffrelo L."/>
            <person name="Lampietro C."/>
            <person name="Guiguen Y."/>
        </authorList>
    </citation>
    <scope>NUCLEOTIDE SEQUENCE [LARGE SCALE GENOMIC DNA]</scope>
    <source>
        <tissue evidence="35">Blood</tissue>
    </source>
</reference>
<dbReference type="SUPFAM" id="SSF81324">
    <property type="entry name" value="Voltage-gated potassium channels"/>
    <property type="match status" value="1"/>
</dbReference>
<dbReference type="InterPro" id="IPR015449">
    <property type="entry name" value="K_chnl_Ca-activ_SK"/>
</dbReference>
<dbReference type="EC" id="2.3.2.27" evidence="28"/>
<dbReference type="Pfam" id="PF12148">
    <property type="entry name" value="TTD"/>
    <property type="match status" value="1"/>
</dbReference>
<evidence type="ECO:0000256" key="10">
    <source>
        <dbReference type="ARBA" id="ARBA00022723"/>
    </source>
</evidence>
<evidence type="ECO:0000256" key="14">
    <source>
        <dbReference type="ARBA" id="ARBA00022833"/>
    </source>
</evidence>
<organism evidence="35 36">
    <name type="scientific">Perca fluviatilis</name>
    <name type="common">European perch</name>
    <dbReference type="NCBI Taxonomy" id="8168"/>
    <lineage>
        <taxon>Eukaryota</taxon>
        <taxon>Metazoa</taxon>
        <taxon>Chordata</taxon>
        <taxon>Craniata</taxon>
        <taxon>Vertebrata</taxon>
        <taxon>Euteleostomi</taxon>
        <taxon>Actinopterygii</taxon>
        <taxon>Neopterygii</taxon>
        <taxon>Teleostei</taxon>
        <taxon>Neoteleostei</taxon>
        <taxon>Acanthomorphata</taxon>
        <taxon>Eupercaria</taxon>
        <taxon>Perciformes</taxon>
        <taxon>Percoidei</taxon>
        <taxon>Percidae</taxon>
        <taxon>Percinae</taxon>
        <taxon>Perca</taxon>
    </lineage>
</organism>
<comment type="domain">
    <text evidence="28">The YDG domain mediates the interaction with histone H3.</text>
</comment>
<evidence type="ECO:0000256" key="22">
    <source>
        <dbReference type="ARBA" id="ARBA00023163"/>
    </source>
</evidence>
<dbReference type="FunFam" id="3.30.40.10:FF:000066">
    <property type="entry name" value="E3 ubiquitin-protein ligase UHRF2 isoform X1"/>
    <property type="match status" value="1"/>
</dbReference>
<dbReference type="Pfam" id="PF02182">
    <property type="entry name" value="SAD_SRA"/>
    <property type="match status" value="1"/>
</dbReference>
<feature type="transmembrane region" description="Helical" evidence="30">
    <location>
        <begin position="636"/>
        <end position="659"/>
    </location>
</feature>
<feature type="region of interest" description="Disordered" evidence="29">
    <location>
        <begin position="15"/>
        <end position="89"/>
    </location>
</feature>
<keyword evidence="20 28" id="KW-0238">DNA-binding</keyword>
<evidence type="ECO:0000256" key="24">
    <source>
        <dbReference type="ARBA" id="ARBA00023303"/>
    </source>
</evidence>
<feature type="domain" description="Ubiquitin-like" evidence="32">
    <location>
        <begin position="929"/>
        <end position="1003"/>
    </location>
</feature>
<dbReference type="GO" id="GO:0061630">
    <property type="term" value="F:ubiquitin protein ligase activity"/>
    <property type="evidence" value="ECO:0007669"/>
    <property type="project" value="UniProtKB-UniRule"/>
</dbReference>
<dbReference type="UniPathway" id="UPA00143"/>
<evidence type="ECO:0000259" key="33">
    <source>
        <dbReference type="PROSITE" id="PS50089"/>
    </source>
</evidence>
<evidence type="ECO:0000256" key="23">
    <source>
        <dbReference type="ARBA" id="ARBA00023242"/>
    </source>
</evidence>
<dbReference type="PROSITE" id="PS50016">
    <property type="entry name" value="ZF_PHD_2"/>
    <property type="match status" value="1"/>
</dbReference>
<dbReference type="SUPFAM" id="SSF57903">
    <property type="entry name" value="FYVE/PHD zinc finger"/>
    <property type="match status" value="1"/>
</dbReference>
<dbReference type="InterPro" id="IPR021991">
    <property type="entry name" value="TTD_dom"/>
</dbReference>
<dbReference type="InterPro" id="IPR017907">
    <property type="entry name" value="Znf_RING_CS"/>
</dbReference>
<sequence length="1705" mass="191675">MRLILVKPTNATRRLDSTGEVFRDGDHEHCTSGGPSPPRKTPEATRDRYSGAPMDTSSSPQETSLCCVSSSPHERSNGISLPRDSGQMSPMKTRNLTLSQLSDQDWLLLCGQVSSAGDDSLSAERAGTSVGLPNHNDRCGCSCLDAHQHPEASSFHPHSKQGTVQQDCLSRVSNKRRLSSSPVLPQEINQGDLLKPAMTHPQDHFTLQCGDQERRKELLQQQPCNHFKLKDSSQATLFNIPLNSIECAETNQKLHQHPQPADLNWRELFGKEPLLVQQRQKHDSHCSMSGDQTCKSSGDPSIILKCRHLAYDPLTSTPRVQRSSTPASNKSVQSSTSQYSSQRQSQTNYQHLSGSRPSLPKHTPPTSSTLQTDDLVSRDAVRPLSSHGTLRSSLADLHSGQQPLQLLHSAILDDAFSKVIREDSSKANSENLSREEGSVPQKSKSKDISYRLGQRKALFGKRKQLSDYALVCGMFGIIVMVIETEMSGGFYSKESIYSYILKGLISLSTAILLGLIVMYHAREIQLFMVDNGADDWRIAMTFERIIFVAFELLICAIHPIPGQYVFTWTARLAFSYTASVADADIDIILSVPMFLRLYLIGRVMLLHSKLFTDASSRSIGALNKISFDTRFVMKTLMTICPGTVLLVFSVSCWIIAAWTVRVCERYHDAQAVTSTFLGAMWLISITFLSIGYGDMVPHTYCGKGVCLLTGIMGAGCTALVVAVVARKSELTRAEKHVHNFMMDTQLYKKVKNTAANVLRETWLIYKNTKLVKKVDHARVRHHQRKFLQAIHQLRRVKMEQRKLTDQANTVADLAKTQNMMYDLVLELQHRSEELDRRIVALEEKLNSILLSVQSLPVVLSQAITKLQKDFLDDLACRVHFLSSSLSSECCSVPARQLCQEVIWRKRARYSVNVNFLFFHFTRTNRAAAMWIQVRTMDGKETHRVDSLSKLTKVDELRLKITELFKVEPEKQRLFYRGKQMEDGHTIFDYNVGLNDIVQLLVRQIPTVEVAKSKDKEAELSDSDSGCGSTQSESDKSSTHGEVEVQTASTSAQTNTTELIDPGFGFYKTNELVDARDLNMGAWFEAQIVNVTKTTKTPKEEAAEAQPAEDEILYHVKYEDYPENGVIQLLAKDVRPRARTVYQWHQLEAGMVVMVNYNPDDPKERGYWYDAEIQRKRETRTVREIYAKIILGDAGDSLNDCRIMFLTEIYKIEEPGSLGDTPAGSESPLKRSNGPECKHCKDDPKKKCQWCNCHICGIKQDPDKQLLCDECDMAYHIYCLNPPLTSIPDDEDWYCPGCRTDASEVVLAGEKLKESKKKAKMASASSSSQRDWGKGMACVGRTKQCTIVPSNHYGPIPSIPVGSLWKFRVQVSESGVHRPHVAGIHGRSNDGAYSLVLAGGYEDDVDDGNEFTYTGSGGRDLSGNKRTAEQSCDQTLTHMNRAVALNCNIPVNDKNGAEAKNWKEGKPVRVVRSCKGRKHSKYSPEEGNRYDGIYKVVKYWPAKGKSGFLVWRYLLRRDDDEPAPWTREGKERIKKLGLTMQYPAGYQKEKENKNEVEEEEATPSKAKRKRKSQGSDSSKTSPAKTPKKIKVEVYKLTQGQKALIKNDKPNKKLWDEAMESLSLGPKFLNKVEEVFLCICCQEVVYQPITTECQHNVCRECLQRSFRADVYTCPACRHDLGKNYSMTVNQSLQDILNQFFPGYSSGR</sequence>
<feature type="region of interest" description="Disordered" evidence="29">
    <location>
        <begin position="316"/>
        <end position="377"/>
    </location>
</feature>
<evidence type="ECO:0000256" key="16">
    <source>
        <dbReference type="ARBA" id="ARBA00022860"/>
    </source>
</evidence>
<dbReference type="Pfam" id="PF00240">
    <property type="entry name" value="ubiquitin"/>
    <property type="match status" value="1"/>
</dbReference>
<dbReference type="Pfam" id="PF02888">
    <property type="entry name" value="CaMBD"/>
    <property type="match status" value="1"/>
</dbReference>
<evidence type="ECO:0000256" key="4">
    <source>
        <dbReference type="ARBA" id="ARBA00004906"/>
    </source>
</evidence>
<evidence type="ECO:0000256" key="12">
    <source>
        <dbReference type="ARBA" id="ARBA00022771"/>
    </source>
</evidence>
<dbReference type="CDD" id="cd17122">
    <property type="entry name" value="Ubl_UHRF1"/>
    <property type="match status" value="1"/>
</dbReference>
<feature type="domain" description="RING-type" evidence="33">
    <location>
        <begin position="1636"/>
        <end position="1675"/>
    </location>
</feature>
<keyword evidence="12 26" id="KW-0863">Zinc-finger</keyword>
<comment type="function">
    <text evidence="28">Multi domain E3 ubiquitin ligase that also plays a role in DNA methylation and histone modifications.</text>
</comment>
<evidence type="ECO:0000256" key="20">
    <source>
        <dbReference type="ARBA" id="ARBA00023125"/>
    </source>
</evidence>
<evidence type="ECO:0000256" key="15">
    <source>
        <dbReference type="ARBA" id="ARBA00022853"/>
    </source>
</evidence>
<feature type="domain" description="YDG" evidence="34">
    <location>
        <begin position="1353"/>
        <end position="1516"/>
    </location>
</feature>
<feature type="region of interest" description="Disordered" evidence="29">
    <location>
        <begin position="1546"/>
        <end position="1584"/>
    </location>
</feature>
<dbReference type="InterPro" id="IPR019787">
    <property type="entry name" value="Znf_PHD-finger"/>
</dbReference>
<evidence type="ECO:0000256" key="17">
    <source>
        <dbReference type="ARBA" id="ARBA00022989"/>
    </source>
</evidence>
<evidence type="ECO:0000256" key="9">
    <source>
        <dbReference type="ARBA" id="ARBA00022692"/>
    </source>
</evidence>
<evidence type="ECO:0000256" key="13">
    <source>
        <dbReference type="ARBA" id="ARBA00022786"/>
    </source>
</evidence>
<dbReference type="FunFam" id="2.30.280.10:FF:000001">
    <property type="entry name" value="E3 ubiquitin-protein ligase UHRF1 isoform 1"/>
    <property type="match status" value="1"/>
</dbReference>
<dbReference type="GO" id="GO:0042393">
    <property type="term" value="F:histone binding"/>
    <property type="evidence" value="ECO:0007669"/>
    <property type="project" value="UniProtKB-UniRule"/>
</dbReference>
<dbReference type="SUPFAM" id="SSF57850">
    <property type="entry name" value="RING/U-box"/>
    <property type="match status" value="1"/>
</dbReference>
<feature type="transmembrane region" description="Helical" evidence="30">
    <location>
        <begin position="542"/>
        <end position="561"/>
    </location>
</feature>
<feature type="compositionally biased region" description="Basic and acidic residues" evidence="29">
    <location>
        <begin position="40"/>
        <end position="49"/>
    </location>
</feature>
<dbReference type="CDD" id="cd16769">
    <property type="entry name" value="RING-HC_UHRF1"/>
    <property type="match status" value="1"/>
</dbReference>
<keyword evidence="23 27" id="KW-0539">Nucleus</keyword>
<dbReference type="SUPFAM" id="SSF81327">
    <property type="entry name" value="Small-conductance potassium channel"/>
    <property type="match status" value="1"/>
</dbReference>
<feature type="transmembrane region" description="Helical" evidence="30">
    <location>
        <begin position="671"/>
        <end position="693"/>
    </location>
</feature>
<comment type="caution">
    <text evidence="35">The sequence shown here is derived from an EMBL/GenBank/DDBJ whole genome shotgun (WGS) entry which is preliminary data.</text>
</comment>
<comment type="domain">
    <text evidence="28">The tudor-like regions specifically recognize and bind histone H3 unmethylated at 'Arg-2' (H3R2me0), while the PHD-type zinc finger specifically recognizes and binds histone H3 trimethylated at 'Lys-9' (H3K9me3).</text>
</comment>
<dbReference type="GO" id="GO:0005634">
    <property type="term" value="C:nucleus"/>
    <property type="evidence" value="ECO:0007669"/>
    <property type="project" value="UniProtKB-SubCell"/>
</dbReference>
<evidence type="ECO:0000256" key="28">
    <source>
        <dbReference type="RuleBase" id="RU369101"/>
    </source>
</evidence>
<keyword evidence="7" id="KW-0597">Phosphoprotein</keyword>
<dbReference type="InterPro" id="IPR036987">
    <property type="entry name" value="SRA-YDG_sf"/>
</dbReference>
<comment type="catalytic activity">
    <reaction evidence="1 28">
        <text>S-ubiquitinyl-[E2 ubiquitin-conjugating enzyme]-L-cysteine + [acceptor protein]-L-lysine = [E2 ubiquitin-conjugating enzyme]-L-cysteine + N(6)-ubiquitinyl-[acceptor protein]-L-lysine.</text>
        <dbReference type="EC" id="2.3.2.27"/>
    </reaction>
</comment>
<dbReference type="SUPFAM" id="SSF54236">
    <property type="entry name" value="Ubiquitin-like"/>
    <property type="match status" value="1"/>
</dbReference>
<keyword evidence="15" id="KW-0156">Chromatin regulator</keyword>
<dbReference type="GO" id="GO:0005516">
    <property type="term" value="F:calmodulin binding"/>
    <property type="evidence" value="ECO:0007669"/>
    <property type="project" value="UniProtKB-KW"/>
</dbReference>